<dbReference type="Proteomes" id="UP000266841">
    <property type="component" value="Unassembled WGS sequence"/>
</dbReference>
<sequence>AVHGTFGASSAICGNHIMRAGKHWATFVLRSEDAAYPSVGVIRPLPGWDQRRMEFFHPSFDESFRDDLRRERTSRWEGDVHFCHFYQSDGGCFYSNWEGEGESIWEGVDNYDKSIHTLGLLLDLDSGLPDLGGAPPIGLKRTLAYYTSLKMMVAGESHPCVPVVRQFILRTTIIQALVGEIGLSQCMCISRTRAEEQVGADLNGVTVLDNKSKPAVAMPHYKRGTSKLTEANRTANIVELVGTHRRGL</sequence>
<proteinExistence type="predicted"/>
<dbReference type="AlphaFoldDB" id="K0TID5"/>
<accession>K0TID5</accession>
<evidence type="ECO:0000313" key="2">
    <source>
        <dbReference type="Proteomes" id="UP000266841"/>
    </source>
</evidence>
<keyword evidence="2" id="KW-1185">Reference proteome</keyword>
<gene>
    <name evidence="1" type="ORF">THAOC_00839</name>
</gene>
<feature type="non-terminal residue" evidence="1">
    <location>
        <position position="1"/>
    </location>
</feature>
<reference evidence="1 2" key="1">
    <citation type="journal article" date="2012" name="Genome Biol.">
        <title>Genome and low-iron response of an oceanic diatom adapted to chronic iron limitation.</title>
        <authorList>
            <person name="Lommer M."/>
            <person name="Specht M."/>
            <person name="Roy A.S."/>
            <person name="Kraemer L."/>
            <person name="Andreson R."/>
            <person name="Gutowska M.A."/>
            <person name="Wolf J."/>
            <person name="Bergner S.V."/>
            <person name="Schilhabel M.B."/>
            <person name="Klostermeier U.C."/>
            <person name="Beiko R.G."/>
            <person name="Rosenstiel P."/>
            <person name="Hippler M."/>
            <person name="Laroche J."/>
        </authorList>
    </citation>
    <scope>NUCLEOTIDE SEQUENCE [LARGE SCALE GENOMIC DNA]</scope>
    <source>
        <strain evidence="1 2">CCMP1005</strain>
    </source>
</reference>
<dbReference type="EMBL" id="AGNL01001013">
    <property type="protein sequence ID" value="EJK77335.1"/>
    <property type="molecule type" value="Genomic_DNA"/>
</dbReference>
<organism evidence="1 2">
    <name type="scientific">Thalassiosira oceanica</name>
    <name type="common">Marine diatom</name>
    <dbReference type="NCBI Taxonomy" id="159749"/>
    <lineage>
        <taxon>Eukaryota</taxon>
        <taxon>Sar</taxon>
        <taxon>Stramenopiles</taxon>
        <taxon>Ochrophyta</taxon>
        <taxon>Bacillariophyta</taxon>
        <taxon>Coscinodiscophyceae</taxon>
        <taxon>Thalassiosirophycidae</taxon>
        <taxon>Thalassiosirales</taxon>
        <taxon>Thalassiosiraceae</taxon>
        <taxon>Thalassiosira</taxon>
    </lineage>
</organism>
<evidence type="ECO:0000313" key="1">
    <source>
        <dbReference type="EMBL" id="EJK77335.1"/>
    </source>
</evidence>
<protein>
    <submittedName>
        <fullName evidence="1">Uncharacterized protein</fullName>
    </submittedName>
</protein>
<comment type="caution">
    <text evidence="1">The sequence shown here is derived from an EMBL/GenBank/DDBJ whole genome shotgun (WGS) entry which is preliminary data.</text>
</comment>
<name>K0TID5_THAOC</name>